<comment type="function">
    <text evidence="8">Catalyzes the complex heterocyclic radical-mediated conversion of 6-carboxy-5,6,7,8-tetrahydropterin (CPH4) to 7-carboxy-7-deazaguanine (CDG), a step common to the biosynthetic pathways of all 7-deazapurine-containing compounds.</text>
</comment>
<feature type="domain" description="Radical SAM core" evidence="9">
    <location>
        <begin position="34"/>
        <end position="239"/>
    </location>
</feature>
<proteinExistence type="inferred from homology"/>
<keyword evidence="6 8" id="KW-0411">Iron-sulfur</keyword>
<comment type="subunit">
    <text evidence="8">Homodimer.</text>
</comment>
<feature type="binding site" evidence="8">
    <location>
        <begin position="143"/>
        <end position="145"/>
    </location>
    <ligand>
        <name>S-adenosyl-L-methionine</name>
        <dbReference type="ChEBI" id="CHEBI:59789"/>
    </ligand>
</feature>
<protein>
    <recommendedName>
        <fullName evidence="8">7-carboxy-7-deazaguanine synthase</fullName>
        <shortName evidence="8">CDG synthase</shortName>
        <ecNumber evidence="8">4.3.99.3</ecNumber>
    </recommendedName>
    <alternativeName>
        <fullName evidence="8">Queuosine biosynthesis protein QueE</fullName>
    </alternativeName>
</protein>
<feature type="binding site" evidence="8">
    <location>
        <position position="94"/>
    </location>
    <ligand>
        <name>substrate</name>
    </ligand>
</feature>
<feature type="binding site" evidence="8">
    <location>
        <position position="56"/>
    </location>
    <ligand>
        <name>Mg(2+)</name>
        <dbReference type="ChEBI" id="CHEBI:18420"/>
    </ligand>
</feature>
<keyword evidence="5 8" id="KW-0408">Iron</keyword>
<evidence type="ECO:0000256" key="6">
    <source>
        <dbReference type="ARBA" id="ARBA00023014"/>
    </source>
</evidence>
<feature type="binding site" evidence="8">
    <location>
        <begin position="28"/>
        <end position="30"/>
    </location>
    <ligand>
        <name>substrate</name>
    </ligand>
</feature>
<dbReference type="SUPFAM" id="SSF102114">
    <property type="entry name" value="Radical SAM enzymes"/>
    <property type="match status" value="1"/>
</dbReference>
<dbReference type="GO" id="GO:0000287">
    <property type="term" value="F:magnesium ion binding"/>
    <property type="evidence" value="ECO:0007669"/>
    <property type="project" value="UniProtKB-UniRule"/>
</dbReference>
<keyword evidence="7 8" id="KW-0456">Lyase</keyword>
<dbReference type="InterPro" id="IPR024924">
    <property type="entry name" value="7-CO-7-deazaguanine_synth-like"/>
</dbReference>
<keyword evidence="4 8" id="KW-0460">Magnesium</keyword>
<feature type="binding site" evidence="8">
    <location>
        <position position="47"/>
    </location>
    <ligand>
        <name>[4Fe-4S] cluster</name>
        <dbReference type="ChEBI" id="CHEBI:49883"/>
        <note>4Fe-4S-S-AdoMet</note>
    </ligand>
</feature>
<reference evidence="10" key="1">
    <citation type="submission" date="2022-10" db="EMBL/GenBank/DDBJ databases">
        <title>The complete genomes of actinobacterial strains from the NBC collection.</title>
        <authorList>
            <person name="Joergensen T.S."/>
            <person name="Alvarez Arevalo M."/>
            <person name="Sterndorff E.B."/>
            <person name="Faurdal D."/>
            <person name="Vuksanovic O."/>
            <person name="Mourched A.-S."/>
            <person name="Charusanti P."/>
            <person name="Shaw S."/>
            <person name="Blin K."/>
            <person name="Weber T."/>
        </authorList>
    </citation>
    <scope>NUCLEOTIDE SEQUENCE</scope>
    <source>
        <strain evidence="10">NBC_00049</strain>
    </source>
</reference>
<comment type="cofactor">
    <cofactor evidence="8">
        <name>Mg(2+)</name>
        <dbReference type="ChEBI" id="CHEBI:18420"/>
    </cofactor>
</comment>
<dbReference type="EC" id="4.3.99.3" evidence="8"/>
<dbReference type="HAMAP" id="MF_00917">
    <property type="entry name" value="QueE"/>
    <property type="match status" value="1"/>
</dbReference>
<dbReference type="InterPro" id="IPR013785">
    <property type="entry name" value="Aldolase_TIM"/>
</dbReference>
<organism evidence="10">
    <name type="scientific">Streptomyces sp. NBC_00049</name>
    <dbReference type="NCBI Taxonomy" id="2903617"/>
    <lineage>
        <taxon>Bacteria</taxon>
        <taxon>Bacillati</taxon>
        <taxon>Actinomycetota</taxon>
        <taxon>Actinomycetes</taxon>
        <taxon>Kitasatosporales</taxon>
        <taxon>Streptomycetaceae</taxon>
        <taxon>Streptomyces</taxon>
    </lineage>
</organism>
<evidence type="ECO:0000256" key="8">
    <source>
        <dbReference type="HAMAP-Rule" id="MF_00917"/>
    </source>
</evidence>
<name>A0AAU2K0K7_9ACTN</name>
<feature type="binding site" evidence="8">
    <location>
        <position position="43"/>
    </location>
    <ligand>
        <name>substrate</name>
    </ligand>
</feature>
<evidence type="ECO:0000259" key="9">
    <source>
        <dbReference type="PROSITE" id="PS51918"/>
    </source>
</evidence>
<evidence type="ECO:0000256" key="7">
    <source>
        <dbReference type="ARBA" id="ARBA00023239"/>
    </source>
</evidence>
<feature type="binding site" evidence="8">
    <location>
        <position position="54"/>
    </location>
    <ligand>
        <name>[4Fe-4S] cluster</name>
        <dbReference type="ChEBI" id="CHEBI:49883"/>
        <note>4Fe-4S-S-AdoMet</note>
    </ligand>
</feature>
<dbReference type="Gene3D" id="3.20.20.70">
    <property type="entry name" value="Aldolase class I"/>
    <property type="match status" value="1"/>
</dbReference>
<evidence type="ECO:0000313" key="10">
    <source>
        <dbReference type="EMBL" id="WTU77592.1"/>
    </source>
</evidence>
<comment type="caution">
    <text evidence="8">Lacks conserved residue(s) required for the propagation of feature annotation.</text>
</comment>
<evidence type="ECO:0000256" key="3">
    <source>
        <dbReference type="ARBA" id="ARBA00022723"/>
    </source>
</evidence>
<dbReference type="PROSITE" id="PS51918">
    <property type="entry name" value="RADICAL_SAM"/>
    <property type="match status" value="1"/>
</dbReference>
<keyword evidence="8" id="KW-0671">Queuosine biosynthesis</keyword>
<dbReference type="GO" id="GO:0008616">
    <property type="term" value="P:tRNA queuosine(34) biosynthetic process"/>
    <property type="evidence" value="ECO:0007669"/>
    <property type="project" value="UniProtKB-UniRule"/>
</dbReference>
<dbReference type="InterPro" id="IPR058240">
    <property type="entry name" value="rSAM_sf"/>
</dbReference>
<dbReference type="EMBL" id="CP108264">
    <property type="protein sequence ID" value="WTU77592.1"/>
    <property type="molecule type" value="Genomic_DNA"/>
</dbReference>
<comment type="cofactor">
    <cofactor evidence="8">
        <name>[4Fe-4S] cluster</name>
        <dbReference type="ChEBI" id="CHEBI:49883"/>
    </cofactor>
    <text evidence="8">Binds 1 [4Fe-4S] cluster. The cluster is coordinated with 3 cysteines and an exchangeable S-adenosyl-L-methionine.</text>
</comment>
<feature type="binding site" evidence="8">
    <location>
        <position position="96"/>
    </location>
    <ligand>
        <name>S-adenosyl-L-methionine</name>
        <dbReference type="ChEBI" id="CHEBI:59789"/>
    </ligand>
</feature>
<sequence>MTDVDAPQRLPAHSAETMVLCEVFGPTLQGEGPSAGQRAIFVRLADCNLVCNSCDTKYSWDWENNVRAEQTELVLVDDVVNKVLEHDVQLLIVTGGEPLLQQKQLTRLAAAVTATGRRVEIETNGTIAPTPELDPYIHLYVVSPKLAHMGMPTARRIKPKVLAAFQRTGKAVFKFVLDGPQDAAELIALQEEHGLAPVWVMPQATSAETVLAGMRELSDVAIENGWNLSTRLHCLLWGDERGR</sequence>
<dbReference type="AlphaFoldDB" id="A0AAU2K0K7"/>
<accession>A0AAU2K0K7</accession>
<evidence type="ECO:0000256" key="5">
    <source>
        <dbReference type="ARBA" id="ARBA00023004"/>
    </source>
</evidence>
<dbReference type="Pfam" id="PF13353">
    <property type="entry name" value="Fer4_12"/>
    <property type="match status" value="1"/>
</dbReference>
<evidence type="ECO:0000256" key="4">
    <source>
        <dbReference type="ARBA" id="ARBA00022842"/>
    </source>
</evidence>
<keyword evidence="3 8" id="KW-0479">Metal-binding</keyword>
<dbReference type="SFLD" id="SFLDS00029">
    <property type="entry name" value="Radical_SAM"/>
    <property type="match status" value="1"/>
</dbReference>
<feature type="binding site" evidence="8">
    <location>
        <position position="51"/>
    </location>
    <ligand>
        <name>[4Fe-4S] cluster</name>
        <dbReference type="ChEBI" id="CHEBI:49883"/>
        <note>4Fe-4S-S-AdoMet</note>
    </ligand>
</feature>
<comment type="similarity">
    <text evidence="8">Belongs to the radical SAM superfamily. 7-carboxy-7-deazaguanine synthase family.</text>
</comment>
<dbReference type="PIRSF" id="PIRSF000370">
    <property type="entry name" value="QueE"/>
    <property type="match status" value="1"/>
</dbReference>
<evidence type="ECO:0000256" key="1">
    <source>
        <dbReference type="ARBA" id="ARBA00022485"/>
    </source>
</evidence>
<comment type="cofactor">
    <cofactor evidence="8">
        <name>S-adenosyl-L-methionine</name>
        <dbReference type="ChEBI" id="CHEBI:59789"/>
    </cofactor>
    <text evidence="8">Binds 1 S-adenosyl-L-methionine per subunit.</text>
</comment>
<evidence type="ECO:0000256" key="2">
    <source>
        <dbReference type="ARBA" id="ARBA00022691"/>
    </source>
</evidence>
<dbReference type="GO" id="GO:0016840">
    <property type="term" value="F:carbon-nitrogen lyase activity"/>
    <property type="evidence" value="ECO:0007669"/>
    <property type="project" value="UniProtKB-UniRule"/>
</dbReference>
<dbReference type="InterPro" id="IPR007197">
    <property type="entry name" value="rSAM"/>
</dbReference>
<dbReference type="PANTHER" id="PTHR42836:SF1">
    <property type="entry name" value="7-CARBOXY-7-DEAZAGUANINE SYNTHASE"/>
    <property type="match status" value="1"/>
</dbReference>
<keyword evidence="1 8" id="KW-0004">4Fe-4S</keyword>
<comment type="catalytic activity">
    <reaction evidence="8">
        <text>6-carboxy-5,6,7,8-tetrahydropterin + H(+) = 7-carboxy-7-carbaguanine + NH4(+)</text>
        <dbReference type="Rhea" id="RHEA:27974"/>
        <dbReference type="ChEBI" id="CHEBI:15378"/>
        <dbReference type="ChEBI" id="CHEBI:28938"/>
        <dbReference type="ChEBI" id="CHEBI:61032"/>
        <dbReference type="ChEBI" id="CHEBI:61036"/>
        <dbReference type="EC" id="4.3.99.3"/>
    </reaction>
</comment>
<keyword evidence="2 8" id="KW-0949">S-adenosyl-L-methionine</keyword>
<dbReference type="GO" id="GO:0051539">
    <property type="term" value="F:4 iron, 4 sulfur cluster binding"/>
    <property type="evidence" value="ECO:0007669"/>
    <property type="project" value="UniProtKB-UniRule"/>
</dbReference>
<dbReference type="PANTHER" id="PTHR42836">
    <property type="entry name" value="7-CARBOXY-7-DEAZAGUANINE SYNTHASE"/>
    <property type="match status" value="1"/>
</dbReference>
<comment type="pathway">
    <text evidence="8">Purine metabolism; 7-cyano-7-deazaguanine biosynthesis.</text>
</comment>
<gene>
    <name evidence="8" type="primary">queE</name>
    <name evidence="10" type="ORF">OG327_32055</name>
</gene>
<dbReference type="GO" id="GO:1904047">
    <property type="term" value="F:S-adenosyl-L-methionine binding"/>
    <property type="evidence" value="ECO:0007669"/>
    <property type="project" value="UniProtKB-UniRule"/>
</dbReference>